<evidence type="ECO:0000313" key="11">
    <source>
        <dbReference type="EMBL" id="KAH7120707.1"/>
    </source>
</evidence>
<feature type="transmembrane region" description="Helical" evidence="9">
    <location>
        <begin position="473"/>
        <end position="492"/>
    </location>
</feature>
<dbReference type="SUPFAM" id="SSF103473">
    <property type="entry name" value="MFS general substrate transporter"/>
    <property type="match status" value="1"/>
</dbReference>
<keyword evidence="5 9" id="KW-1133">Transmembrane helix</keyword>
<dbReference type="GO" id="GO:0016020">
    <property type="term" value="C:membrane"/>
    <property type="evidence" value="ECO:0007669"/>
    <property type="project" value="UniProtKB-SubCell"/>
</dbReference>
<comment type="subcellular location">
    <subcellularLocation>
        <location evidence="1">Membrane</location>
        <topology evidence="1">Multi-pass membrane protein</topology>
    </subcellularLocation>
</comment>
<feature type="transmembrane region" description="Helical" evidence="9">
    <location>
        <begin position="188"/>
        <end position="211"/>
    </location>
</feature>
<dbReference type="InterPro" id="IPR050360">
    <property type="entry name" value="MFS_Sugar_Transporters"/>
</dbReference>
<feature type="transmembrane region" description="Helical" evidence="9">
    <location>
        <begin position="405"/>
        <end position="427"/>
    </location>
</feature>
<evidence type="ECO:0000256" key="5">
    <source>
        <dbReference type="ARBA" id="ARBA00022989"/>
    </source>
</evidence>
<dbReference type="GO" id="GO:0005351">
    <property type="term" value="F:carbohydrate:proton symporter activity"/>
    <property type="evidence" value="ECO:0007669"/>
    <property type="project" value="TreeGrafter"/>
</dbReference>
<evidence type="ECO:0000256" key="3">
    <source>
        <dbReference type="ARBA" id="ARBA00022448"/>
    </source>
</evidence>
<feature type="transmembrane region" description="Helical" evidence="9">
    <location>
        <begin position="342"/>
        <end position="362"/>
    </location>
</feature>
<evidence type="ECO:0000256" key="9">
    <source>
        <dbReference type="SAM" id="Phobius"/>
    </source>
</evidence>
<feature type="transmembrane region" description="Helical" evidence="9">
    <location>
        <begin position="99"/>
        <end position="118"/>
    </location>
</feature>
<feature type="transmembrane region" description="Helical" evidence="9">
    <location>
        <begin position="47"/>
        <end position="63"/>
    </location>
</feature>
<feature type="transmembrane region" description="Helical" evidence="9">
    <location>
        <begin position="217"/>
        <end position="240"/>
    </location>
</feature>
<comment type="similarity">
    <text evidence="2 7">Belongs to the major facilitator superfamily. Sugar transporter (TC 2.A.1.1) family.</text>
</comment>
<evidence type="ECO:0000256" key="2">
    <source>
        <dbReference type="ARBA" id="ARBA00010992"/>
    </source>
</evidence>
<dbReference type="InterPro" id="IPR005828">
    <property type="entry name" value="MFS_sugar_transport-like"/>
</dbReference>
<dbReference type="EMBL" id="JAGMUV010000025">
    <property type="protein sequence ID" value="KAH7120707.1"/>
    <property type="molecule type" value="Genomic_DNA"/>
</dbReference>
<dbReference type="InterPro" id="IPR020846">
    <property type="entry name" value="MFS_dom"/>
</dbReference>
<evidence type="ECO:0000256" key="4">
    <source>
        <dbReference type="ARBA" id="ARBA00022692"/>
    </source>
</evidence>
<dbReference type="AlphaFoldDB" id="A0A9P9IHV3"/>
<keyword evidence="4 9" id="KW-0812">Transmembrane</keyword>
<keyword evidence="3 7" id="KW-0813">Transport</keyword>
<feature type="transmembrane region" description="Helical" evidence="9">
    <location>
        <begin position="439"/>
        <end position="461"/>
    </location>
</feature>
<evidence type="ECO:0000313" key="12">
    <source>
        <dbReference type="Proteomes" id="UP000738349"/>
    </source>
</evidence>
<keyword evidence="12" id="KW-1185">Reference proteome</keyword>
<dbReference type="NCBIfam" id="TIGR00879">
    <property type="entry name" value="SP"/>
    <property type="match status" value="1"/>
</dbReference>
<evidence type="ECO:0000256" key="1">
    <source>
        <dbReference type="ARBA" id="ARBA00004141"/>
    </source>
</evidence>
<dbReference type="PANTHER" id="PTHR48022">
    <property type="entry name" value="PLASTIDIC GLUCOSE TRANSPORTER 4"/>
    <property type="match status" value="1"/>
</dbReference>
<dbReference type="InterPro" id="IPR036259">
    <property type="entry name" value="MFS_trans_sf"/>
</dbReference>
<evidence type="ECO:0000256" key="6">
    <source>
        <dbReference type="ARBA" id="ARBA00023136"/>
    </source>
</evidence>
<name>A0A9P9IHV3_9HYPO</name>
<reference evidence="11" key="1">
    <citation type="journal article" date="2021" name="Nat. Commun.">
        <title>Genetic determinants of endophytism in the Arabidopsis root mycobiome.</title>
        <authorList>
            <person name="Mesny F."/>
            <person name="Miyauchi S."/>
            <person name="Thiergart T."/>
            <person name="Pickel B."/>
            <person name="Atanasova L."/>
            <person name="Karlsson M."/>
            <person name="Huettel B."/>
            <person name="Barry K.W."/>
            <person name="Haridas S."/>
            <person name="Chen C."/>
            <person name="Bauer D."/>
            <person name="Andreopoulos W."/>
            <person name="Pangilinan J."/>
            <person name="LaButti K."/>
            <person name="Riley R."/>
            <person name="Lipzen A."/>
            <person name="Clum A."/>
            <person name="Drula E."/>
            <person name="Henrissat B."/>
            <person name="Kohler A."/>
            <person name="Grigoriev I.V."/>
            <person name="Martin F.M."/>
            <person name="Hacquard S."/>
        </authorList>
    </citation>
    <scope>NUCLEOTIDE SEQUENCE</scope>
    <source>
        <strain evidence="11">MPI-CAGE-AT-0147</strain>
    </source>
</reference>
<organism evidence="11 12">
    <name type="scientific">Dactylonectria macrodidyma</name>
    <dbReference type="NCBI Taxonomy" id="307937"/>
    <lineage>
        <taxon>Eukaryota</taxon>
        <taxon>Fungi</taxon>
        <taxon>Dikarya</taxon>
        <taxon>Ascomycota</taxon>
        <taxon>Pezizomycotina</taxon>
        <taxon>Sordariomycetes</taxon>
        <taxon>Hypocreomycetidae</taxon>
        <taxon>Hypocreales</taxon>
        <taxon>Nectriaceae</taxon>
        <taxon>Dactylonectria</taxon>
    </lineage>
</organism>
<feature type="transmembrane region" description="Helical" evidence="9">
    <location>
        <begin position="371"/>
        <end position="393"/>
    </location>
</feature>
<feature type="transmembrane region" description="Helical" evidence="9">
    <location>
        <begin position="130"/>
        <end position="148"/>
    </location>
</feature>
<keyword evidence="6 9" id="KW-0472">Membrane</keyword>
<evidence type="ECO:0000259" key="10">
    <source>
        <dbReference type="PROSITE" id="PS50850"/>
    </source>
</evidence>
<feature type="compositionally biased region" description="Basic and acidic residues" evidence="8">
    <location>
        <begin position="533"/>
        <end position="547"/>
    </location>
</feature>
<feature type="domain" description="Major facilitator superfamily (MFS) profile" evidence="10">
    <location>
        <begin position="50"/>
        <end position="496"/>
    </location>
</feature>
<protein>
    <submittedName>
        <fullName evidence="11">Maltose permease</fullName>
    </submittedName>
</protein>
<gene>
    <name evidence="11" type="ORF">EDB81DRAFT_873058</name>
</gene>
<proteinExistence type="inferred from homology"/>
<dbReference type="OrthoDB" id="6612291at2759"/>
<dbReference type="PANTHER" id="PTHR48022:SF22">
    <property type="entry name" value="MAJOR FACILITATOR SUPERFAMILY (MFS) PROFILE DOMAIN-CONTAINING PROTEIN"/>
    <property type="match status" value="1"/>
</dbReference>
<dbReference type="Gene3D" id="1.20.1250.20">
    <property type="entry name" value="MFS general substrate transporter like domains"/>
    <property type="match status" value="1"/>
</dbReference>
<sequence length="547" mass="60321">MTAEKDDLGQFEDKRLTRVEEEQLGNLAHEEEHEESKLEALRRHPRACAWCMYALVVVVLTAFESSASGSILGIPEFRKDFGYAVVSGGKTQYTLSANWQSAFLGGPVAASTIGTILVGPLADRFGRRPIVMINLALTFGAISMEFVAETPALFFGGRFLSGLTIGFLTSIMMTYISDIAPMPLRGLFTCLVALTYTLAGFIASIILKFTGSYNNRWAYRAIFCSQYGFAVICSLFVWFMPESPWWLVSKGRRSQALINLSKLGYAPDVAHRRLAYMESTLEKVRAETEASTYLECLRKSNRRRTIISLAPASIQLLAGVSFSFSYFTYYAQLAGYSTPEAFRLYVGLRVLAVAGNVISWFLIDRVGRRRLVLWGLFAMTVVLMLIGALAVVGEHGNTTALKGTVALMMVYGFCYQVSYAPTLYTILAEVPTSRLRLKTISIGLTVEGALSLTLAFVLPRLFNVDKANLGGKIAFIFGGLGVISLVYLWFALPETAGRTFQELDEMFMKGIPTRKFAGYVCDSKSTGAATEPKGLEDTTKETKTVQI</sequence>
<dbReference type="InterPro" id="IPR003663">
    <property type="entry name" value="Sugar/inositol_transpt"/>
</dbReference>
<dbReference type="FunFam" id="1.20.1250.20:FF:000078">
    <property type="entry name" value="MFS maltose transporter, putative"/>
    <property type="match status" value="1"/>
</dbReference>
<evidence type="ECO:0000256" key="7">
    <source>
        <dbReference type="RuleBase" id="RU003346"/>
    </source>
</evidence>
<dbReference type="PROSITE" id="PS50850">
    <property type="entry name" value="MFS"/>
    <property type="match status" value="1"/>
</dbReference>
<feature type="transmembrane region" description="Helical" evidence="9">
    <location>
        <begin position="306"/>
        <end position="330"/>
    </location>
</feature>
<evidence type="ECO:0000256" key="8">
    <source>
        <dbReference type="SAM" id="MobiDB-lite"/>
    </source>
</evidence>
<dbReference type="Proteomes" id="UP000738349">
    <property type="component" value="Unassembled WGS sequence"/>
</dbReference>
<accession>A0A9P9IHV3</accession>
<comment type="caution">
    <text evidence="11">The sequence shown here is derived from an EMBL/GenBank/DDBJ whole genome shotgun (WGS) entry which is preliminary data.</text>
</comment>
<dbReference type="Pfam" id="PF00083">
    <property type="entry name" value="Sugar_tr"/>
    <property type="match status" value="1"/>
</dbReference>
<feature type="region of interest" description="Disordered" evidence="8">
    <location>
        <begin position="526"/>
        <end position="547"/>
    </location>
</feature>
<feature type="transmembrane region" description="Helical" evidence="9">
    <location>
        <begin position="154"/>
        <end position="176"/>
    </location>
</feature>